<comment type="subcellular location">
    <subcellularLocation>
        <location evidence="1">Cell envelope</location>
    </subcellularLocation>
</comment>
<dbReference type="InterPro" id="IPR050465">
    <property type="entry name" value="UPF0194_transport"/>
</dbReference>
<name>A0ABU5ZC16_9BACL</name>
<comment type="caution">
    <text evidence="7">The sequence shown here is derived from an EMBL/GenBank/DDBJ whole genome shotgun (WGS) entry which is preliminary data.</text>
</comment>
<comment type="similarity">
    <text evidence="2">Belongs to the membrane fusion protein (MFP) (TC 8.A.1) family.</text>
</comment>
<dbReference type="PANTHER" id="PTHR32347">
    <property type="entry name" value="EFFLUX SYSTEM COMPONENT YKNX-RELATED"/>
    <property type="match status" value="1"/>
</dbReference>
<evidence type="ECO:0000256" key="4">
    <source>
        <dbReference type="SAM" id="Coils"/>
    </source>
</evidence>
<dbReference type="Gene3D" id="2.40.50.100">
    <property type="match status" value="1"/>
</dbReference>
<evidence type="ECO:0000256" key="3">
    <source>
        <dbReference type="ARBA" id="ARBA00023054"/>
    </source>
</evidence>
<dbReference type="PANTHER" id="PTHR32347:SF14">
    <property type="entry name" value="EFFLUX SYSTEM COMPONENT YKNX-RELATED"/>
    <property type="match status" value="1"/>
</dbReference>
<dbReference type="InterPro" id="IPR006143">
    <property type="entry name" value="RND_pump_MFP"/>
</dbReference>
<proteinExistence type="inferred from homology"/>
<accession>A0ABU5ZC16</accession>
<keyword evidence="3 4" id="KW-0175">Coiled coil</keyword>
<dbReference type="Proteomes" id="UP001310386">
    <property type="component" value="Unassembled WGS sequence"/>
</dbReference>
<evidence type="ECO:0000313" key="7">
    <source>
        <dbReference type="EMBL" id="MEB3100062.1"/>
    </source>
</evidence>
<evidence type="ECO:0000256" key="1">
    <source>
        <dbReference type="ARBA" id="ARBA00004196"/>
    </source>
</evidence>
<feature type="region of interest" description="Disordered" evidence="5">
    <location>
        <begin position="303"/>
        <end position="360"/>
    </location>
</feature>
<feature type="domain" description="YknX-like beta-barrel" evidence="6">
    <location>
        <begin position="200"/>
        <end position="273"/>
    </location>
</feature>
<feature type="coiled-coil region" evidence="4">
    <location>
        <begin position="101"/>
        <end position="158"/>
    </location>
</feature>
<dbReference type="SUPFAM" id="SSF111369">
    <property type="entry name" value="HlyD-like secretion proteins"/>
    <property type="match status" value="1"/>
</dbReference>
<protein>
    <submittedName>
        <fullName evidence="7">Efflux RND transporter periplasmic adaptor subunit</fullName>
    </submittedName>
</protein>
<keyword evidence="8" id="KW-1185">Reference proteome</keyword>
<evidence type="ECO:0000313" key="8">
    <source>
        <dbReference type="Proteomes" id="UP001310386"/>
    </source>
</evidence>
<organism evidence="7 8">
    <name type="scientific">Ferviditalea candida</name>
    <dbReference type="NCBI Taxonomy" id="3108399"/>
    <lineage>
        <taxon>Bacteria</taxon>
        <taxon>Bacillati</taxon>
        <taxon>Bacillota</taxon>
        <taxon>Bacilli</taxon>
        <taxon>Bacillales</taxon>
        <taxon>Paenibacillaceae</taxon>
        <taxon>Ferviditalea</taxon>
    </lineage>
</organism>
<dbReference type="Pfam" id="PF25990">
    <property type="entry name" value="Beta-barrel_YknX"/>
    <property type="match status" value="1"/>
</dbReference>
<dbReference type="Gene3D" id="2.40.30.170">
    <property type="match status" value="1"/>
</dbReference>
<evidence type="ECO:0000256" key="2">
    <source>
        <dbReference type="ARBA" id="ARBA00009477"/>
    </source>
</evidence>
<dbReference type="EMBL" id="JAYJLD010000001">
    <property type="protein sequence ID" value="MEB3100062.1"/>
    <property type="molecule type" value="Genomic_DNA"/>
</dbReference>
<sequence>MRKWIMLVSGVVIIALAVGGYQWFVKKPEKSAAPTVNTAKVKRGDLSVTVSGTGTVGPVNRQTVKVLKGGQIKEVLVQEGDAVKKGQLLCTFEAKDNSDQIQQEELNLSKARLDLADAQQQFKDQAFGSNVDDLKSNIKKLQLSVDQSLQKIQTLEADQQPSDPVVAPMDGVISTLSVDANQQLNDGGEFGVITDYQHLQVVIQVDELDISKVQKGQNVQITLDALPNQAIEGTVEKISAEGTASNGVAVFDVTISLKNVQNVRAGMTAEAEIKVADKPDALMVPIEAVHQIRGRNVVFLSNTVNTGSNTTGAPQRSPRPNGNSGAAENAGNFGNTGNSGNAESSGNAGNSGNSGTPPRNVREVQVGIHNESYIEIVSGLKEGDEVILPMVAGSSSANSNVRGAGFGGPGIGGFGGGFGGGGVRVTGGGGGSRGGGR</sequence>
<dbReference type="RefSeq" id="WP_371752177.1">
    <property type="nucleotide sequence ID" value="NZ_JAYJLD010000001.1"/>
</dbReference>
<dbReference type="NCBIfam" id="TIGR01730">
    <property type="entry name" value="RND_mfp"/>
    <property type="match status" value="1"/>
</dbReference>
<evidence type="ECO:0000259" key="6">
    <source>
        <dbReference type="Pfam" id="PF25990"/>
    </source>
</evidence>
<evidence type="ECO:0000256" key="5">
    <source>
        <dbReference type="SAM" id="MobiDB-lite"/>
    </source>
</evidence>
<gene>
    <name evidence="7" type="ORF">VF724_00070</name>
</gene>
<dbReference type="Gene3D" id="6.20.50.140">
    <property type="match status" value="1"/>
</dbReference>
<reference evidence="7" key="1">
    <citation type="submission" date="2023-12" db="EMBL/GenBank/DDBJ databases">
        <title>Fervidustalea candida gen. nov., sp. nov., a novel member of the family Paenibacillaceae isolated from a geothermal area.</title>
        <authorList>
            <person name="Li W.-J."/>
            <person name="Jiao J.-Y."/>
            <person name="Chen Y."/>
        </authorList>
    </citation>
    <scope>NUCLEOTIDE SEQUENCE</scope>
    <source>
        <strain evidence="7">SYSU GA230002</strain>
    </source>
</reference>
<feature type="compositionally biased region" description="Low complexity" evidence="5">
    <location>
        <begin position="321"/>
        <end position="356"/>
    </location>
</feature>
<dbReference type="InterPro" id="IPR058636">
    <property type="entry name" value="Beta-barrel_YknX"/>
</dbReference>
<feature type="compositionally biased region" description="Low complexity" evidence="5">
    <location>
        <begin position="303"/>
        <end position="312"/>
    </location>
</feature>